<keyword evidence="2" id="KW-1185">Reference proteome</keyword>
<evidence type="ECO:0008006" key="3">
    <source>
        <dbReference type="Google" id="ProtNLM"/>
    </source>
</evidence>
<accession>A0ABS5L507</accession>
<gene>
    <name evidence="1" type="ORF">KGQ19_41875</name>
</gene>
<dbReference type="Pfam" id="PF18143">
    <property type="entry name" value="HAD_SAK_2"/>
    <property type="match status" value="1"/>
</dbReference>
<evidence type="ECO:0000313" key="2">
    <source>
        <dbReference type="Proteomes" id="UP000730482"/>
    </source>
</evidence>
<dbReference type="Proteomes" id="UP000730482">
    <property type="component" value="Unassembled WGS sequence"/>
</dbReference>
<organism evidence="1 2">
    <name type="scientific">Catenulispora pinistramenti</name>
    <dbReference type="NCBI Taxonomy" id="2705254"/>
    <lineage>
        <taxon>Bacteria</taxon>
        <taxon>Bacillati</taxon>
        <taxon>Actinomycetota</taxon>
        <taxon>Actinomycetes</taxon>
        <taxon>Catenulisporales</taxon>
        <taxon>Catenulisporaceae</taxon>
        <taxon>Catenulispora</taxon>
    </lineage>
</organism>
<protein>
    <recommendedName>
        <fullName evidence="3">Secreted protein</fullName>
    </recommendedName>
</protein>
<evidence type="ECO:0000313" key="1">
    <source>
        <dbReference type="EMBL" id="MBS2553423.1"/>
    </source>
</evidence>
<dbReference type="EMBL" id="JAAFYZ010000253">
    <property type="protein sequence ID" value="MBS2553423.1"/>
    <property type="molecule type" value="Genomic_DNA"/>
</dbReference>
<dbReference type="RefSeq" id="WP_212019948.1">
    <property type="nucleotide sequence ID" value="NZ_JAAFYZ010000253.1"/>
</dbReference>
<comment type="caution">
    <text evidence="1">The sequence shown here is derived from an EMBL/GenBank/DDBJ whole genome shotgun (WGS) entry which is preliminary data.</text>
</comment>
<sequence length="180" mass="19761">MNTPYLIMDIDGVLIPYPDGAGHSPDTHTRHLVTPTGYERQPAVAIWLNPTHGQMIARFLSETGLTMAWATSWQHDANRLIGSRLGLQASAVIEWDRPAITVSHPNGYLWKRDPVAAWLGNAPAAWIDDDFTPADHAWAAARTLSGIPTILVQPDHHEGLLPTHLNTVAEWASTRLAQAS</sequence>
<name>A0ABS5L507_9ACTN</name>
<proteinExistence type="predicted"/>
<reference evidence="1 2" key="1">
    <citation type="submission" date="2020-02" db="EMBL/GenBank/DDBJ databases">
        <title>Acidophilic actinobacteria isolated from forest soil.</title>
        <authorList>
            <person name="Golinska P."/>
        </authorList>
    </citation>
    <scope>NUCLEOTIDE SEQUENCE [LARGE SCALE GENOMIC DNA]</scope>
    <source>
        <strain evidence="1 2">NL8</strain>
    </source>
</reference>